<dbReference type="RefSeq" id="WP_279647960.1">
    <property type="nucleotide sequence ID" value="NZ_JAODZE010000001.1"/>
</dbReference>
<gene>
    <name evidence="3" type="ORF">N7335_02120</name>
</gene>
<proteinExistence type="predicted"/>
<evidence type="ECO:0000256" key="1">
    <source>
        <dbReference type="SAM" id="Coils"/>
    </source>
</evidence>
<feature type="domain" description="Replication origin-binding protein" evidence="2">
    <location>
        <begin position="180"/>
        <end position="324"/>
    </location>
</feature>
<dbReference type="Pfam" id="PF02399">
    <property type="entry name" value="Herpes_ori_bp"/>
    <property type="match status" value="1"/>
</dbReference>
<dbReference type="Proteomes" id="UP001158076">
    <property type="component" value="Unassembled WGS sequence"/>
</dbReference>
<dbReference type="AlphaFoldDB" id="A0AA42KV29"/>
<evidence type="ECO:0000259" key="2">
    <source>
        <dbReference type="Pfam" id="PF02399"/>
    </source>
</evidence>
<dbReference type="Gene3D" id="3.40.50.300">
    <property type="entry name" value="P-loop containing nucleotide triphosphate hydrolases"/>
    <property type="match status" value="1"/>
</dbReference>
<dbReference type="GO" id="GO:0003688">
    <property type="term" value="F:DNA replication origin binding"/>
    <property type="evidence" value="ECO:0007669"/>
    <property type="project" value="InterPro"/>
</dbReference>
<evidence type="ECO:0000313" key="3">
    <source>
        <dbReference type="EMBL" id="MDH0145183.1"/>
    </source>
</evidence>
<dbReference type="NCBIfam" id="NF042913">
    <property type="entry name" value="CyRepA1"/>
    <property type="match status" value="1"/>
</dbReference>
<feature type="coiled-coil region" evidence="1">
    <location>
        <begin position="726"/>
        <end position="753"/>
    </location>
</feature>
<accession>A0AA42KV29</accession>
<dbReference type="InterPro" id="IPR049996">
    <property type="entry name" value="Slr7037-like"/>
</dbReference>
<keyword evidence="1" id="KW-0175">Coiled coil</keyword>
<organism evidence="3 4">
    <name type="scientific">Stutzerimonas stutzeri</name>
    <name type="common">Pseudomonas stutzeri</name>
    <dbReference type="NCBI Taxonomy" id="316"/>
    <lineage>
        <taxon>Bacteria</taxon>
        <taxon>Pseudomonadati</taxon>
        <taxon>Pseudomonadota</taxon>
        <taxon>Gammaproteobacteria</taxon>
        <taxon>Pseudomonadales</taxon>
        <taxon>Pseudomonadaceae</taxon>
        <taxon>Stutzerimonas</taxon>
    </lineage>
</organism>
<protein>
    <submittedName>
        <fullName evidence="3">Replication protein RepA</fullName>
    </submittedName>
</protein>
<evidence type="ECO:0000313" key="4">
    <source>
        <dbReference type="Proteomes" id="UP001158076"/>
    </source>
</evidence>
<dbReference type="SUPFAM" id="SSF52540">
    <property type="entry name" value="P-loop containing nucleoside triphosphate hydrolases"/>
    <property type="match status" value="1"/>
</dbReference>
<dbReference type="EMBL" id="JAODZE010000001">
    <property type="protein sequence ID" value="MDH0145183.1"/>
    <property type="molecule type" value="Genomic_DNA"/>
</dbReference>
<dbReference type="GO" id="GO:0006260">
    <property type="term" value="P:DNA replication"/>
    <property type="evidence" value="ECO:0007669"/>
    <property type="project" value="InterPro"/>
</dbReference>
<name>A0AA42KV29_STUST</name>
<reference evidence="3" key="1">
    <citation type="submission" date="2022-09" db="EMBL/GenBank/DDBJ databases">
        <title>Intensive care unit water sources are persistently colonized with multi-drug resistant bacteria and are the site of extensive horizontal gene transfer of antibiotic resistance genes.</title>
        <authorList>
            <person name="Diorio-Toth L."/>
        </authorList>
    </citation>
    <scope>NUCLEOTIDE SEQUENCE</scope>
    <source>
        <strain evidence="3">GD04147</strain>
    </source>
</reference>
<dbReference type="InterPro" id="IPR027417">
    <property type="entry name" value="P-loop_NTPase"/>
</dbReference>
<comment type="caution">
    <text evidence="3">The sequence shown here is derived from an EMBL/GenBank/DDBJ whole genome shotgun (WGS) entry which is preliminary data.</text>
</comment>
<sequence length="799" mass="87436">MNTLNIALNAQIPGFETVETKDVLEAAQKLRSEFPQIKRVIGIDNDVTVAIDAAYKTGSGIAQQGAVIADSIYKLRKLDIAMLIASNDSSDNAIHRAAYEVARDVYISGDIAGKALMLAIASGRSEAECHYLIARKLEKMQGEIVRRTERLSCSYKGMYEETPASAQEIFEEIITRPGKTLVQAPTGYGKTSEIIDPLIRASLADGLKVLIISHRRSINRTLATGISGVISYDECTHPAIIKNAQAIKIVVNSLAAEKFQDFIKSVDVVIIDEASQVISHVLGGEVKDRERVWDTLNFVVKNASEALLADADINARCVELVGQIHRFFSVSRDHSDITVKTGDLEHVRGLAIEAAAAGEPTLIAIDGAKSAKALAHVIQKRTGVEPLVITSESAKWVQQAAFIADPNNTEHQVVIYSPVITSSLSITSGHFKKHFGLFSGQVVPSDAIQMLRRDRTAVEFIVGLKNPEYSKSEVVDVKYNRVDASNTREAIEAAQIDNVLKETLLEALEKDTGISAFESLQYEHLSAEAWLRDNVQNTLPATLLDQGFKVEVLKHDDELALMGFRAESQGRKAVNAAAAEKVLASKALSEIEVARVKDQGSSDEAEHIRSVRAKAEKVIGRTDLTAEDAKVWKEGEGEGAIKRFRKLMSSQADKSESEAKVYSIIATVVHGMTTTSDWTSEDSAKAFDSLNEIRHDVIRTGLSIGKAATPKAKQAAMTKILGQLGLKTKKREGATLQAKIAQLQAQLEEAKCDEVKKSVGMKLKELNAQLPKDDNQDARFYYFIITSDSMTQMMTYIQK</sequence>
<dbReference type="InterPro" id="IPR003450">
    <property type="entry name" value="Replication_origin-bd"/>
</dbReference>
<dbReference type="GO" id="GO:0005524">
    <property type="term" value="F:ATP binding"/>
    <property type="evidence" value="ECO:0007669"/>
    <property type="project" value="InterPro"/>
</dbReference>